<dbReference type="Pfam" id="PF20182">
    <property type="entry name" value="DUF6545"/>
    <property type="match status" value="1"/>
</dbReference>
<dbReference type="InterPro" id="IPR046675">
    <property type="entry name" value="DUF6545"/>
</dbReference>
<dbReference type="STRING" id="504805.SAMN05421505_10966"/>
<gene>
    <name evidence="2" type="ORF">SAMN05421505_10966</name>
</gene>
<organism evidence="2 3">
    <name type="scientific">Sinosporangium album</name>
    <dbReference type="NCBI Taxonomy" id="504805"/>
    <lineage>
        <taxon>Bacteria</taxon>
        <taxon>Bacillati</taxon>
        <taxon>Actinomycetota</taxon>
        <taxon>Actinomycetes</taxon>
        <taxon>Streptosporangiales</taxon>
        <taxon>Streptosporangiaceae</taxon>
        <taxon>Sinosporangium</taxon>
    </lineage>
</organism>
<dbReference type="AlphaFoldDB" id="A0A1G7Y2X0"/>
<name>A0A1G7Y2X0_9ACTN</name>
<keyword evidence="3" id="KW-1185">Reference proteome</keyword>
<accession>A0A1G7Y2X0</accession>
<reference evidence="2 3" key="1">
    <citation type="submission" date="2016-10" db="EMBL/GenBank/DDBJ databases">
        <authorList>
            <person name="de Groot N.N."/>
        </authorList>
    </citation>
    <scope>NUCLEOTIDE SEQUENCE [LARGE SCALE GENOMIC DNA]</scope>
    <source>
        <strain evidence="2 3">CPCC 201354</strain>
    </source>
</reference>
<dbReference type="Proteomes" id="UP000198923">
    <property type="component" value="Unassembled WGS sequence"/>
</dbReference>
<sequence length="89" mass="9595">MGERHGYSGEKLRMVVEAAVLADALEAKRSGRSPEGVGTVPEREIEKLDVSTEIGWLVGVADAFIRSPVVAEVVAEARRGRPTTEDPHV</sequence>
<dbReference type="EMBL" id="FNCN01000009">
    <property type="protein sequence ID" value="SDG90330.1"/>
    <property type="molecule type" value="Genomic_DNA"/>
</dbReference>
<proteinExistence type="predicted"/>
<protein>
    <recommendedName>
        <fullName evidence="1">DUF6545 domain-containing protein</fullName>
    </recommendedName>
</protein>
<evidence type="ECO:0000313" key="2">
    <source>
        <dbReference type="EMBL" id="SDG90330.1"/>
    </source>
</evidence>
<evidence type="ECO:0000259" key="1">
    <source>
        <dbReference type="Pfam" id="PF20182"/>
    </source>
</evidence>
<feature type="domain" description="DUF6545" evidence="1">
    <location>
        <begin position="3"/>
        <end position="66"/>
    </location>
</feature>
<evidence type="ECO:0000313" key="3">
    <source>
        <dbReference type="Proteomes" id="UP000198923"/>
    </source>
</evidence>